<name>A0A4R5ATD6_9ACTN</name>
<reference evidence="1 2" key="1">
    <citation type="submission" date="2019-03" db="EMBL/GenBank/DDBJ databases">
        <title>Draft genome sequences of novel Actinobacteria.</title>
        <authorList>
            <person name="Sahin N."/>
            <person name="Ay H."/>
            <person name="Saygin H."/>
        </authorList>
    </citation>
    <scope>NUCLEOTIDE SEQUENCE [LARGE SCALE GENOMIC DNA]</scope>
    <source>
        <strain evidence="1 2">H3C3</strain>
    </source>
</reference>
<dbReference type="AlphaFoldDB" id="A0A4R5ATD6"/>
<keyword evidence="2" id="KW-1185">Reference proteome</keyword>
<dbReference type="Proteomes" id="UP000294513">
    <property type="component" value="Unassembled WGS sequence"/>
</dbReference>
<dbReference type="OrthoDB" id="9816296at2"/>
<organism evidence="1 2">
    <name type="scientific">Actinomadura rubrisoli</name>
    <dbReference type="NCBI Taxonomy" id="2530368"/>
    <lineage>
        <taxon>Bacteria</taxon>
        <taxon>Bacillati</taxon>
        <taxon>Actinomycetota</taxon>
        <taxon>Actinomycetes</taxon>
        <taxon>Streptosporangiales</taxon>
        <taxon>Thermomonosporaceae</taxon>
        <taxon>Actinomadura</taxon>
    </lineage>
</organism>
<dbReference type="RefSeq" id="WP_131899455.1">
    <property type="nucleotide sequence ID" value="NZ_SMKU01000212.1"/>
</dbReference>
<comment type="caution">
    <text evidence="1">The sequence shown here is derived from an EMBL/GenBank/DDBJ whole genome shotgun (WGS) entry which is preliminary data.</text>
</comment>
<evidence type="ECO:0000313" key="2">
    <source>
        <dbReference type="Proteomes" id="UP000294513"/>
    </source>
</evidence>
<protein>
    <submittedName>
        <fullName evidence="1">Uncharacterized protein</fullName>
    </submittedName>
</protein>
<evidence type="ECO:0000313" key="1">
    <source>
        <dbReference type="EMBL" id="TDD76528.1"/>
    </source>
</evidence>
<accession>A0A4R5ATD6</accession>
<gene>
    <name evidence="1" type="ORF">E1298_30765</name>
</gene>
<dbReference type="EMBL" id="SMKU01000212">
    <property type="protein sequence ID" value="TDD76528.1"/>
    <property type="molecule type" value="Genomic_DNA"/>
</dbReference>
<sequence>MPWTMERRLDGLARASVRNVAREALLRRLGQLAFALCVVVERIERWISALDVRTIRAERRAGNEVWLAFTVRFLVDVPGVARAGVRHLLGVQGVELGAERLHALVVGRGHASRGGRAAP</sequence>
<proteinExistence type="predicted"/>